<evidence type="ECO:0000256" key="2">
    <source>
        <dbReference type="PROSITE-ProRule" id="PRU00169"/>
    </source>
</evidence>
<dbReference type="Gene3D" id="3.40.50.2300">
    <property type="match status" value="1"/>
</dbReference>
<dbReference type="SMART" id="SM00448">
    <property type="entry name" value="REC"/>
    <property type="match status" value="1"/>
</dbReference>
<accession>A0ABV9JH71</accession>
<dbReference type="PROSITE" id="PS50110">
    <property type="entry name" value="RESPONSE_REGULATORY"/>
    <property type="match status" value="1"/>
</dbReference>
<dbReference type="RefSeq" id="WP_337841809.1">
    <property type="nucleotide sequence ID" value="NZ_JBHSGB010000001.1"/>
</dbReference>
<dbReference type="Pfam" id="PF00072">
    <property type="entry name" value="Response_reg"/>
    <property type="match status" value="1"/>
</dbReference>
<gene>
    <name evidence="4" type="ORF">ACFO3I_01660</name>
</gene>
<dbReference type="EMBL" id="JBHSGB010000001">
    <property type="protein sequence ID" value="MFC4653722.1"/>
    <property type="molecule type" value="Genomic_DNA"/>
</dbReference>
<keyword evidence="5" id="KW-1185">Reference proteome</keyword>
<dbReference type="InterPro" id="IPR001789">
    <property type="entry name" value="Sig_transdc_resp-reg_receiver"/>
</dbReference>
<dbReference type="Proteomes" id="UP001595962">
    <property type="component" value="Unassembled WGS sequence"/>
</dbReference>
<dbReference type="PANTHER" id="PTHR44591:SF3">
    <property type="entry name" value="RESPONSE REGULATORY DOMAIN-CONTAINING PROTEIN"/>
    <property type="match status" value="1"/>
</dbReference>
<comment type="caution">
    <text evidence="4">The sequence shown here is derived from an EMBL/GenBank/DDBJ whole genome shotgun (WGS) entry which is preliminary data.</text>
</comment>
<feature type="domain" description="Response regulatory" evidence="3">
    <location>
        <begin position="4"/>
        <end position="120"/>
    </location>
</feature>
<protein>
    <submittedName>
        <fullName evidence="4">Response regulator transcription factor</fullName>
    </submittedName>
</protein>
<name>A0ABV9JH71_9GAMM</name>
<sequence length="123" mass="14030">MKPTVLLIEDDELIGKLLQFILQREGYQVEWLKDGIAAEQRIAEPGFSAVILDLMLPFLDGVYLLEQLRKQPHGQKVPVLILTAKMGESDIASALKKGADDYLVKPFQPHEFSARLKRLMERR</sequence>
<dbReference type="InterPro" id="IPR011006">
    <property type="entry name" value="CheY-like_superfamily"/>
</dbReference>
<evidence type="ECO:0000313" key="4">
    <source>
        <dbReference type="EMBL" id="MFC4653722.1"/>
    </source>
</evidence>
<proteinExistence type="predicted"/>
<evidence type="ECO:0000313" key="5">
    <source>
        <dbReference type="Proteomes" id="UP001595962"/>
    </source>
</evidence>
<dbReference type="PANTHER" id="PTHR44591">
    <property type="entry name" value="STRESS RESPONSE REGULATOR PROTEIN 1"/>
    <property type="match status" value="1"/>
</dbReference>
<dbReference type="InterPro" id="IPR050595">
    <property type="entry name" value="Bact_response_regulator"/>
</dbReference>
<organism evidence="4 5">
    <name type="scientific">Rheinheimera marina</name>
    <dbReference type="NCBI Taxonomy" id="1774958"/>
    <lineage>
        <taxon>Bacteria</taxon>
        <taxon>Pseudomonadati</taxon>
        <taxon>Pseudomonadota</taxon>
        <taxon>Gammaproteobacteria</taxon>
        <taxon>Chromatiales</taxon>
        <taxon>Chromatiaceae</taxon>
        <taxon>Rheinheimera</taxon>
    </lineage>
</organism>
<dbReference type="SUPFAM" id="SSF52172">
    <property type="entry name" value="CheY-like"/>
    <property type="match status" value="1"/>
</dbReference>
<evidence type="ECO:0000256" key="1">
    <source>
        <dbReference type="ARBA" id="ARBA00022553"/>
    </source>
</evidence>
<reference evidence="5" key="1">
    <citation type="journal article" date="2019" name="Int. J. Syst. Evol. Microbiol.">
        <title>The Global Catalogue of Microorganisms (GCM) 10K type strain sequencing project: providing services to taxonomists for standard genome sequencing and annotation.</title>
        <authorList>
            <consortium name="The Broad Institute Genomics Platform"/>
            <consortium name="The Broad Institute Genome Sequencing Center for Infectious Disease"/>
            <person name="Wu L."/>
            <person name="Ma J."/>
        </authorList>
    </citation>
    <scope>NUCLEOTIDE SEQUENCE [LARGE SCALE GENOMIC DNA]</scope>
    <source>
        <strain evidence="5">DT28</strain>
    </source>
</reference>
<keyword evidence="1 2" id="KW-0597">Phosphoprotein</keyword>
<evidence type="ECO:0000259" key="3">
    <source>
        <dbReference type="PROSITE" id="PS50110"/>
    </source>
</evidence>
<feature type="modified residue" description="4-aspartylphosphate" evidence="2">
    <location>
        <position position="53"/>
    </location>
</feature>